<comment type="caution">
    <text evidence="2">The sequence shown here is derived from an EMBL/GenBank/DDBJ whole genome shotgun (WGS) entry which is preliminary data.</text>
</comment>
<dbReference type="EMBL" id="MPGH01000035">
    <property type="protein sequence ID" value="OLN95475.1"/>
    <property type="molecule type" value="Genomic_DNA"/>
</dbReference>
<dbReference type="Gene3D" id="3.30.420.40">
    <property type="match status" value="1"/>
</dbReference>
<dbReference type="CDD" id="cd10170">
    <property type="entry name" value="ASKHA_NBD_HSP70"/>
    <property type="match status" value="1"/>
</dbReference>
<dbReference type="OrthoDB" id="2963168at2759"/>
<protein>
    <submittedName>
        <fullName evidence="2">Heat shock 70 kDa protein 12B</fullName>
    </submittedName>
</protein>
<evidence type="ECO:0000256" key="1">
    <source>
        <dbReference type="SAM" id="MobiDB-lite"/>
    </source>
</evidence>
<dbReference type="InterPro" id="IPR043129">
    <property type="entry name" value="ATPase_NBD"/>
</dbReference>
<evidence type="ECO:0000313" key="3">
    <source>
        <dbReference type="Proteomes" id="UP000186583"/>
    </source>
</evidence>
<feature type="compositionally biased region" description="Acidic residues" evidence="1">
    <location>
        <begin position="18"/>
        <end position="31"/>
    </location>
</feature>
<dbReference type="PRINTS" id="PR00301">
    <property type="entry name" value="HEATSHOCK70"/>
</dbReference>
<dbReference type="SUPFAM" id="SSF53067">
    <property type="entry name" value="Actin-like ATPase domain"/>
    <property type="match status" value="2"/>
</dbReference>
<organism evidence="2 3">
    <name type="scientific">Colletotrichum chlorophyti</name>
    <dbReference type="NCBI Taxonomy" id="708187"/>
    <lineage>
        <taxon>Eukaryota</taxon>
        <taxon>Fungi</taxon>
        <taxon>Dikarya</taxon>
        <taxon>Ascomycota</taxon>
        <taxon>Pezizomycotina</taxon>
        <taxon>Sordariomycetes</taxon>
        <taxon>Hypocreomycetidae</taxon>
        <taxon>Glomerellales</taxon>
        <taxon>Glomerellaceae</taxon>
        <taxon>Colletotrichum</taxon>
    </lineage>
</organism>
<dbReference type="PANTHER" id="PTHR14187">
    <property type="entry name" value="ALPHA KINASE/ELONGATION FACTOR 2 KINASE"/>
    <property type="match status" value="1"/>
</dbReference>
<accession>A0A1Q8S210</accession>
<sequence length="626" mass="69642">MPWPPSGLPDRTKLAFDTDSDDGDHYENDDEGDDVMVIGVDFGTTYSGVAWATAADFASDQINLITTWPGTGREEGKAPTELFYEDDQIMWGYEIPPDADPVRWFKLLLLKDEDLDPELRSSEFILRGRKMLRETGKTAVDLIADYLRALSRYVIEVINKSRGESVVDALRFHIVITVPAIWKGYARQGMEEAARKAGILDKRPAGDTTLTFAPEPEAAALSTLCEPGRKTKDGEVYVICDAGGGTVDLISYEIGQTNPVAMREAVEGTGGLCGGIFIDEAFERACKSRLGRKWDRLSKAGIKEIIKGEWETAIKPQFNPTAKGKEYVVSIPAEAFGKSSLDDLSREPVIKNGRIHFKASHIEGAFAESFVGIDKLVDHQIGTAAKKGLAVKGIILVGGLGASPFLYEHLKSRHSKNGITILQSGGMKPRTAICRGAVYKGFLDGLGVAEGNLVKPNGTVIEAPIKVTSTVSRASYGIKFRDKYDETKHLREDKQWDDDEGCWRAKNQMEWYLRRGENVSKKDPVRHSFYNTYREDFGGTFEVELYECEDQEAPTRRTPSVNFLCSIKCKLDIPYSKLPEFKTQDGVRAKRMDYEVEMVPSGASMEFVVYIEGRKQGVRNADVRFD</sequence>
<name>A0A1Q8S210_9PEZI</name>
<evidence type="ECO:0000313" key="2">
    <source>
        <dbReference type="EMBL" id="OLN95475.1"/>
    </source>
</evidence>
<keyword evidence="2" id="KW-0346">Stress response</keyword>
<dbReference type="Proteomes" id="UP000186583">
    <property type="component" value="Unassembled WGS sequence"/>
</dbReference>
<keyword evidence="3" id="KW-1185">Reference proteome</keyword>
<feature type="region of interest" description="Disordered" evidence="1">
    <location>
        <begin position="1"/>
        <end position="31"/>
    </location>
</feature>
<reference evidence="2 3" key="1">
    <citation type="submission" date="2016-11" db="EMBL/GenBank/DDBJ databases">
        <title>Draft Genome Assembly of Colletotrichum chlorophyti a pathogen of herbaceous plants.</title>
        <authorList>
            <person name="Gan P."/>
            <person name="Narusaka M."/>
            <person name="Tsushima A."/>
            <person name="Narusaka Y."/>
            <person name="Takano Y."/>
            <person name="Shirasu K."/>
        </authorList>
    </citation>
    <scope>NUCLEOTIDE SEQUENCE [LARGE SCALE GENOMIC DNA]</scope>
    <source>
        <strain evidence="2 3">NTL11</strain>
    </source>
</reference>
<dbReference type="AlphaFoldDB" id="A0A1Q8S210"/>
<dbReference type="PANTHER" id="PTHR14187:SF5">
    <property type="entry name" value="HEAT SHOCK 70 KDA PROTEIN 12A"/>
    <property type="match status" value="1"/>
</dbReference>
<gene>
    <name evidence="2" type="ORF">CCHL11_05167</name>
</gene>
<dbReference type="STRING" id="708187.A0A1Q8S210"/>
<proteinExistence type="predicted"/>